<accession>A0A164QVB1</accession>
<protein>
    <submittedName>
        <fullName evidence="1">Uncharacterized protein</fullName>
    </submittedName>
</protein>
<name>A0A164QVB1_9CRUS</name>
<dbReference type="AlphaFoldDB" id="A0A164QVB1"/>
<reference evidence="1 2" key="1">
    <citation type="submission" date="2016-03" db="EMBL/GenBank/DDBJ databases">
        <title>EvidentialGene: Evidence-directed Construction of Genes on Genomes.</title>
        <authorList>
            <person name="Gilbert D.G."/>
            <person name="Choi J.-H."/>
            <person name="Mockaitis K."/>
            <person name="Colbourne J."/>
            <person name="Pfrender M."/>
        </authorList>
    </citation>
    <scope>NUCLEOTIDE SEQUENCE [LARGE SCALE GENOMIC DNA]</scope>
    <source>
        <strain evidence="1 2">Xinb3</strain>
        <tissue evidence="1">Complete organism</tissue>
    </source>
</reference>
<dbReference type="OrthoDB" id="6368483at2759"/>
<dbReference type="PANTHER" id="PTHR31912:SF36">
    <property type="entry name" value="C2H2-TYPE DOMAIN-CONTAINING PROTEIN"/>
    <property type="match status" value="1"/>
</dbReference>
<dbReference type="PANTHER" id="PTHR31912">
    <property type="entry name" value="IP13529P"/>
    <property type="match status" value="1"/>
</dbReference>
<evidence type="ECO:0000313" key="2">
    <source>
        <dbReference type="Proteomes" id="UP000076858"/>
    </source>
</evidence>
<dbReference type="EMBL" id="LRGB01002361">
    <property type="protein sequence ID" value="KZS08090.1"/>
    <property type="molecule type" value="Genomic_DNA"/>
</dbReference>
<comment type="caution">
    <text evidence="1">The sequence shown here is derived from an EMBL/GenBank/DDBJ whole genome shotgun (WGS) entry which is preliminary data.</text>
</comment>
<keyword evidence="2" id="KW-1185">Reference proteome</keyword>
<organism evidence="1 2">
    <name type="scientific">Daphnia magna</name>
    <dbReference type="NCBI Taxonomy" id="35525"/>
    <lineage>
        <taxon>Eukaryota</taxon>
        <taxon>Metazoa</taxon>
        <taxon>Ecdysozoa</taxon>
        <taxon>Arthropoda</taxon>
        <taxon>Crustacea</taxon>
        <taxon>Branchiopoda</taxon>
        <taxon>Diplostraca</taxon>
        <taxon>Cladocera</taxon>
        <taxon>Anomopoda</taxon>
        <taxon>Daphniidae</taxon>
        <taxon>Daphnia</taxon>
    </lineage>
</organism>
<proteinExistence type="predicted"/>
<gene>
    <name evidence="1" type="ORF">APZ42_028042</name>
</gene>
<evidence type="ECO:0000313" key="1">
    <source>
        <dbReference type="EMBL" id="KZS08090.1"/>
    </source>
</evidence>
<sequence length="426" mass="49309">MKLLNYVKTIKQLQEQEELANVVIVDPGPILEIEAVVNENQLLDIVVPAEPSNNNGTSNRDVNVIEILNETDEGNMIVGAYMERLEAFITEDERITIVQILVNNLVTKNGKLDLFPPREQRRNLGEAIVWAFPCLGFHVDGKVYSSHFYNQSTGSGFIEARLKRLRESNRDERRRNRPLQDPLNPVFKKARIIKRPNMKINGYIFNEVECRFKVEWMKSHPPGGENDSVIEEYMKATFGYRQKQIRTSLTEPGLVMAEYPGFKDFQNGSLFFSDFKLLYPEAKDFDKSFKEKYLNEIFLLANRKSVDIPESPDVFERLIVFVKENADLISLSETREAHLKQPFICFMGNIENPINYWLVIDRKIVPCGKDFAEACINLFSSFYILNLNYPQYLAGFNGFLKNVFLKSKFPLPLLRHSVLPLNRYVL</sequence>
<dbReference type="Proteomes" id="UP000076858">
    <property type="component" value="Unassembled WGS sequence"/>
</dbReference>